<feature type="region of interest" description="Disordered" evidence="1">
    <location>
        <begin position="121"/>
        <end position="142"/>
    </location>
</feature>
<protein>
    <submittedName>
        <fullName evidence="2">Uncharacterized protein</fullName>
    </submittedName>
</protein>
<proteinExistence type="predicted"/>
<dbReference type="Proteomes" id="UP001342314">
    <property type="component" value="Unassembled WGS sequence"/>
</dbReference>
<feature type="region of interest" description="Disordered" evidence="1">
    <location>
        <begin position="163"/>
        <end position="194"/>
    </location>
</feature>
<feature type="compositionally biased region" description="Low complexity" evidence="1">
    <location>
        <begin position="259"/>
        <end position="285"/>
    </location>
</feature>
<feature type="compositionally biased region" description="Low complexity" evidence="1">
    <location>
        <begin position="304"/>
        <end position="320"/>
    </location>
</feature>
<gene>
    <name evidence="2" type="ORF">Rhopal_002180-T1</name>
</gene>
<sequence>MAKGLFAVYRDDAAGPSALAGSTRSSAAPPNKASARRKDGLSLREGGARGLGLREKENVDPLAPRWSGKDALGKGKKPMLAAKKGGDEACGRTAQPRGLGMVPRGSQASQAICTGTLRTRVIPDLPPLSPPAPSPAEVERITPIPPSFAAPSIADILHDARSAPASPRLSGEGSFVSASDSGYARSSSGRASDTDLDADVAAAAFADETDVDTSLEVEAPVELSDHEANRRARALTESPLAEITQAFTGLGNFAVAHMSPTPSHTRPSARSTSPSKAPSASTLPARSLPYSTTATTKRVKPGQLAPSAPRAAPGSRSLRF</sequence>
<keyword evidence="3" id="KW-1185">Reference proteome</keyword>
<accession>A0AAV5GIP8</accession>
<feature type="compositionally biased region" description="Low complexity" evidence="1">
    <location>
        <begin position="177"/>
        <end position="191"/>
    </location>
</feature>
<feature type="region of interest" description="Disordered" evidence="1">
    <location>
        <begin position="254"/>
        <end position="320"/>
    </location>
</feature>
<feature type="compositionally biased region" description="Pro residues" evidence="1">
    <location>
        <begin position="124"/>
        <end position="134"/>
    </location>
</feature>
<evidence type="ECO:0000313" key="2">
    <source>
        <dbReference type="EMBL" id="GJN89202.1"/>
    </source>
</evidence>
<evidence type="ECO:0000256" key="1">
    <source>
        <dbReference type="SAM" id="MobiDB-lite"/>
    </source>
</evidence>
<name>A0AAV5GIP8_9BASI</name>
<evidence type="ECO:0000313" key="3">
    <source>
        <dbReference type="Proteomes" id="UP001342314"/>
    </source>
</evidence>
<dbReference type="AlphaFoldDB" id="A0AAV5GIP8"/>
<dbReference type="EMBL" id="BQKY01000004">
    <property type="protein sequence ID" value="GJN89202.1"/>
    <property type="molecule type" value="Genomic_DNA"/>
</dbReference>
<reference evidence="2 3" key="1">
    <citation type="submission" date="2021-12" db="EMBL/GenBank/DDBJ databases">
        <title>High titer production of polyol ester of fatty acids by Rhodotorula paludigena BS15 towards product separation-free biomass refinery.</title>
        <authorList>
            <person name="Mano J."/>
            <person name="Ono H."/>
            <person name="Tanaka T."/>
            <person name="Naito K."/>
            <person name="Sushida H."/>
            <person name="Ike M."/>
            <person name="Tokuyasu K."/>
            <person name="Kitaoka M."/>
        </authorList>
    </citation>
    <scope>NUCLEOTIDE SEQUENCE [LARGE SCALE GENOMIC DNA]</scope>
    <source>
        <strain evidence="2 3">BS15</strain>
    </source>
</reference>
<feature type="region of interest" description="Disordered" evidence="1">
    <location>
        <begin position="15"/>
        <end position="107"/>
    </location>
</feature>
<organism evidence="2 3">
    <name type="scientific">Rhodotorula paludigena</name>
    <dbReference type="NCBI Taxonomy" id="86838"/>
    <lineage>
        <taxon>Eukaryota</taxon>
        <taxon>Fungi</taxon>
        <taxon>Dikarya</taxon>
        <taxon>Basidiomycota</taxon>
        <taxon>Pucciniomycotina</taxon>
        <taxon>Microbotryomycetes</taxon>
        <taxon>Sporidiobolales</taxon>
        <taxon>Sporidiobolaceae</taxon>
        <taxon>Rhodotorula</taxon>
    </lineage>
</organism>
<feature type="region of interest" description="Disordered" evidence="1">
    <location>
        <begin position="207"/>
        <end position="233"/>
    </location>
</feature>
<comment type="caution">
    <text evidence="2">The sequence shown here is derived from an EMBL/GenBank/DDBJ whole genome shotgun (WGS) entry which is preliminary data.</text>
</comment>